<dbReference type="AlphaFoldDB" id="A0AAD6AYJ5"/>
<dbReference type="EMBL" id="JAPTMU010000012">
    <property type="protein sequence ID" value="KAJ4933869.1"/>
    <property type="molecule type" value="Genomic_DNA"/>
</dbReference>
<sequence length="74" mass="7820">PHAWTLIGSGGSESPAVTQPSAGQGSAQNSPVLSSFLSTLKVSAVDQHGRKSGYQPLTTSRGQVYHSDLRKRQK</sequence>
<feature type="non-terminal residue" evidence="2">
    <location>
        <position position="1"/>
    </location>
</feature>
<comment type="caution">
    <text evidence="2">The sequence shown here is derived from an EMBL/GenBank/DDBJ whole genome shotgun (WGS) entry which is preliminary data.</text>
</comment>
<reference evidence="2" key="1">
    <citation type="submission" date="2022-11" db="EMBL/GenBank/DDBJ databases">
        <title>Chromosome-level genome of Pogonophryne albipinna.</title>
        <authorList>
            <person name="Jo E."/>
        </authorList>
    </citation>
    <scope>NUCLEOTIDE SEQUENCE</scope>
    <source>
        <strain evidence="2">SGF0006</strain>
        <tissue evidence="2">Muscle</tissue>
    </source>
</reference>
<feature type="region of interest" description="Disordered" evidence="1">
    <location>
        <begin position="47"/>
        <end position="74"/>
    </location>
</feature>
<feature type="region of interest" description="Disordered" evidence="1">
    <location>
        <begin position="1"/>
        <end position="30"/>
    </location>
</feature>
<keyword evidence="3" id="KW-1185">Reference proteome</keyword>
<evidence type="ECO:0000256" key="1">
    <source>
        <dbReference type="SAM" id="MobiDB-lite"/>
    </source>
</evidence>
<feature type="non-terminal residue" evidence="2">
    <location>
        <position position="74"/>
    </location>
</feature>
<accession>A0AAD6AYJ5</accession>
<organism evidence="2 3">
    <name type="scientific">Pogonophryne albipinna</name>
    <dbReference type="NCBI Taxonomy" id="1090488"/>
    <lineage>
        <taxon>Eukaryota</taxon>
        <taxon>Metazoa</taxon>
        <taxon>Chordata</taxon>
        <taxon>Craniata</taxon>
        <taxon>Vertebrata</taxon>
        <taxon>Euteleostomi</taxon>
        <taxon>Actinopterygii</taxon>
        <taxon>Neopterygii</taxon>
        <taxon>Teleostei</taxon>
        <taxon>Neoteleostei</taxon>
        <taxon>Acanthomorphata</taxon>
        <taxon>Eupercaria</taxon>
        <taxon>Perciformes</taxon>
        <taxon>Notothenioidei</taxon>
        <taxon>Pogonophryne</taxon>
    </lineage>
</organism>
<evidence type="ECO:0000313" key="3">
    <source>
        <dbReference type="Proteomes" id="UP001219934"/>
    </source>
</evidence>
<feature type="compositionally biased region" description="Polar residues" evidence="1">
    <location>
        <begin position="15"/>
        <end position="30"/>
    </location>
</feature>
<proteinExistence type="predicted"/>
<gene>
    <name evidence="2" type="ORF">JOQ06_006678</name>
</gene>
<evidence type="ECO:0000313" key="2">
    <source>
        <dbReference type="EMBL" id="KAJ4933869.1"/>
    </source>
</evidence>
<name>A0AAD6AYJ5_9TELE</name>
<dbReference type="Proteomes" id="UP001219934">
    <property type="component" value="Unassembled WGS sequence"/>
</dbReference>
<protein>
    <submittedName>
        <fullName evidence="2">Uncharacterized protein</fullName>
    </submittedName>
</protein>